<name>A0A9N7YPK7_PLEPL</name>
<protein>
    <submittedName>
        <fullName evidence="2">Uncharacterized protein</fullName>
    </submittedName>
</protein>
<dbReference type="Proteomes" id="UP001153269">
    <property type="component" value="Unassembled WGS sequence"/>
</dbReference>
<gene>
    <name evidence="2" type="ORF">PLEPLA_LOCUS21276</name>
</gene>
<accession>A0A9N7YPK7</accession>
<feature type="non-terminal residue" evidence="2">
    <location>
        <position position="147"/>
    </location>
</feature>
<comment type="caution">
    <text evidence="2">The sequence shown here is derived from an EMBL/GenBank/DDBJ whole genome shotgun (WGS) entry which is preliminary data.</text>
</comment>
<evidence type="ECO:0000313" key="3">
    <source>
        <dbReference type="Proteomes" id="UP001153269"/>
    </source>
</evidence>
<evidence type="ECO:0000313" key="2">
    <source>
        <dbReference type="EMBL" id="CAB1433188.1"/>
    </source>
</evidence>
<dbReference type="EMBL" id="CADEAL010001533">
    <property type="protein sequence ID" value="CAB1433188.1"/>
    <property type="molecule type" value="Genomic_DNA"/>
</dbReference>
<evidence type="ECO:0000256" key="1">
    <source>
        <dbReference type="SAM" id="MobiDB-lite"/>
    </source>
</evidence>
<feature type="region of interest" description="Disordered" evidence="1">
    <location>
        <begin position="1"/>
        <end position="30"/>
    </location>
</feature>
<reference evidence="2" key="1">
    <citation type="submission" date="2020-03" db="EMBL/GenBank/DDBJ databases">
        <authorList>
            <person name="Weist P."/>
        </authorList>
    </citation>
    <scope>NUCLEOTIDE SEQUENCE</scope>
</reference>
<keyword evidence="3" id="KW-1185">Reference proteome</keyword>
<organism evidence="2 3">
    <name type="scientific">Pleuronectes platessa</name>
    <name type="common">European plaice</name>
    <dbReference type="NCBI Taxonomy" id="8262"/>
    <lineage>
        <taxon>Eukaryota</taxon>
        <taxon>Metazoa</taxon>
        <taxon>Chordata</taxon>
        <taxon>Craniata</taxon>
        <taxon>Vertebrata</taxon>
        <taxon>Euteleostomi</taxon>
        <taxon>Actinopterygii</taxon>
        <taxon>Neopterygii</taxon>
        <taxon>Teleostei</taxon>
        <taxon>Neoteleostei</taxon>
        <taxon>Acanthomorphata</taxon>
        <taxon>Carangaria</taxon>
        <taxon>Pleuronectiformes</taxon>
        <taxon>Pleuronectoidei</taxon>
        <taxon>Pleuronectidae</taxon>
        <taxon>Pleuronectes</taxon>
    </lineage>
</organism>
<proteinExistence type="predicted"/>
<dbReference type="AlphaFoldDB" id="A0A9N7YPK7"/>
<sequence length="147" mass="16225">PSLVPGFTPGFSHNALRSPSRGDPAASAPSCPNPWLLGRRRAVYPGRPRPGFSPRLWPLTFTFPRSIVTAPSTCCTAFFLCLPRVRKVPGFPSSTMKIQTRRQGRARPGRARPFGVFAPAHLMSLPLSRDKLLIQTEDGGKYRILRS</sequence>